<dbReference type="STRING" id="564137.SAMN04488238_1258"/>
<dbReference type="Proteomes" id="UP000198539">
    <property type="component" value="Unassembled WGS sequence"/>
</dbReference>
<organism evidence="1 2">
    <name type="scientific">Roseicitreum antarcticum</name>
    <dbReference type="NCBI Taxonomy" id="564137"/>
    <lineage>
        <taxon>Bacteria</taxon>
        <taxon>Pseudomonadati</taxon>
        <taxon>Pseudomonadota</taxon>
        <taxon>Alphaproteobacteria</taxon>
        <taxon>Rhodobacterales</taxon>
        <taxon>Paracoccaceae</taxon>
        <taxon>Roseicitreum</taxon>
    </lineage>
</organism>
<protein>
    <recommendedName>
        <fullName evidence="3">Phage tail tape measure protein, lambda family</fullName>
    </recommendedName>
</protein>
<name>A0A1H3ET22_9RHOB</name>
<proteinExistence type="predicted"/>
<gene>
    <name evidence="1" type="ORF">SAMN04488238_1258</name>
</gene>
<evidence type="ECO:0000313" key="2">
    <source>
        <dbReference type="Proteomes" id="UP000198539"/>
    </source>
</evidence>
<evidence type="ECO:0000313" key="1">
    <source>
        <dbReference type="EMBL" id="SDX81238.1"/>
    </source>
</evidence>
<sequence>MTGFVGRLRAQLGLDTTSFDQGVKGAATRARTGFAGAFSSVGRLITPVTVGFAAAGAAAYAVVGPAMRAASAIDEAAKASRRVDGSLAGWEAVKLAASEAGVEVTQLADQLQNLNTRLAMPTEGSTSALARLGLDAAELRDMDVDGRVAAISDAVADLGYDAGQASALLRDLGIEDRRMVNLITAGGAGIRAAAADIEDYGLAVSDVDASAIEAANDQIGRLSMISGALGQQLAVALLPALGELAQTMTDSLRQGGLLRSIVDGLGAGFAALVGAVRDVATVGGGFISWIVDLTEGAFEGMGAIGDLGRKIFDFFSVFAVFRRISWFADLIRGAGGFGNALSLLWDVAKGVWAGIVASAGTIVPGVQAVWLDIQATFYSMVQNISSAWARLLTVLGQNALSLGLEDTAKSIGDAAERAWETFDGFTESAAAASSRADELRASAARMVAEGFTPAREAMAALTDAVARGDQAQGAAAVTADELNTQLAEMEQSGGGAAGGLAQVKDAADGVAASLEKGVDAAASLIGSIVKGDWRSGLSQMLAQIAQAQLKMSLMQVAEQSSGGGFFGWLGKLFAPGNARGTNSWRGGLTAVGEEGIELVDLPATSRVYSANDTAKMLSGGGAPRGGTAEVVVRVDDNGQLQAAIERTSGQVVARARSGIVRDSVAATYSANREVPFR</sequence>
<dbReference type="EMBL" id="FNOM01000025">
    <property type="protein sequence ID" value="SDX81238.1"/>
    <property type="molecule type" value="Genomic_DNA"/>
</dbReference>
<dbReference type="AlphaFoldDB" id="A0A1H3ET22"/>
<reference evidence="1 2" key="1">
    <citation type="submission" date="2016-10" db="EMBL/GenBank/DDBJ databases">
        <authorList>
            <person name="de Groot N.N."/>
        </authorList>
    </citation>
    <scope>NUCLEOTIDE SEQUENCE [LARGE SCALE GENOMIC DNA]</scope>
    <source>
        <strain evidence="1 2">CGMCC 1.8894</strain>
    </source>
</reference>
<evidence type="ECO:0008006" key="3">
    <source>
        <dbReference type="Google" id="ProtNLM"/>
    </source>
</evidence>
<dbReference type="RefSeq" id="WP_143033559.1">
    <property type="nucleotide sequence ID" value="NZ_FNOM01000025.1"/>
</dbReference>
<accession>A0A1H3ET22</accession>
<dbReference type="OrthoDB" id="7311517at2"/>
<keyword evidence="2" id="KW-1185">Reference proteome</keyword>